<evidence type="ECO:0000256" key="1">
    <source>
        <dbReference type="SAM" id="MobiDB-lite"/>
    </source>
</evidence>
<dbReference type="AlphaFoldDB" id="A0A1E7KZF4"/>
<evidence type="ECO:0000259" key="2">
    <source>
        <dbReference type="Pfam" id="PF14020"/>
    </source>
</evidence>
<dbReference type="EMBL" id="LJGW01000377">
    <property type="protein sequence ID" value="OEV09310.1"/>
    <property type="molecule type" value="Genomic_DNA"/>
</dbReference>
<name>A0A1E7KZF4_9ACTN</name>
<comment type="caution">
    <text evidence="3">The sequence shown here is derived from an EMBL/GenBank/DDBJ whole genome shotgun (WGS) entry which is preliminary data.</text>
</comment>
<dbReference type="RefSeq" id="WP_070018809.1">
    <property type="nucleotide sequence ID" value="NZ_LJGW01000377.1"/>
</dbReference>
<evidence type="ECO:0000313" key="4">
    <source>
        <dbReference type="Proteomes" id="UP000176005"/>
    </source>
</evidence>
<protein>
    <recommendedName>
        <fullName evidence="2">DUF4236 domain-containing protein</fullName>
    </recommendedName>
</protein>
<evidence type="ECO:0000313" key="3">
    <source>
        <dbReference type="EMBL" id="OEV09310.1"/>
    </source>
</evidence>
<dbReference type="Proteomes" id="UP000176005">
    <property type="component" value="Unassembled WGS sequence"/>
</dbReference>
<keyword evidence="4" id="KW-1185">Reference proteome</keyword>
<sequence length="66" mass="7528">MPWTFRKSFPLPFGLRLNVNRKSVSVTFGDGTPVRRTISSNGTRTTSVNFPGPFGFRKRTERGRRP</sequence>
<dbReference type="InterPro" id="IPR025330">
    <property type="entry name" value="DUF4236"/>
</dbReference>
<feature type="region of interest" description="Disordered" evidence="1">
    <location>
        <begin position="35"/>
        <end position="66"/>
    </location>
</feature>
<accession>A0A1E7KZF4</accession>
<dbReference type="Pfam" id="PF14020">
    <property type="entry name" value="DUF4236"/>
    <property type="match status" value="1"/>
</dbReference>
<feature type="domain" description="DUF4236" evidence="2">
    <location>
        <begin position="3"/>
        <end position="57"/>
    </location>
</feature>
<organism evidence="3 4">
    <name type="scientific">Streptomyces nanshensis</name>
    <dbReference type="NCBI Taxonomy" id="518642"/>
    <lineage>
        <taxon>Bacteria</taxon>
        <taxon>Bacillati</taxon>
        <taxon>Actinomycetota</taxon>
        <taxon>Actinomycetes</taxon>
        <taxon>Kitasatosporales</taxon>
        <taxon>Streptomycetaceae</taxon>
        <taxon>Streptomyces</taxon>
    </lineage>
</organism>
<reference evidence="3 4" key="1">
    <citation type="journal article" date="2016" name="Front. Microbiol.">
        <title>Comparative Genomics Analysis of Streptomyces Species Reveals Their Adaptation to the Marine Environment and Their Diversity at the Genomic Level.</title>
        <authorList>
            <person name="Tian X."/>
            <person name="Zhang Z."/>
            <person name="Yang T."/>
            <person name="Chen M."/>
            <person name="Li J."/>
            <person name="Chen F."/>
            <person name="Yang J."/>
            <person name="Li W."/>
            <person name="Zhang B."/>
            <person name="Zhang Z."/>
            <person name="Wu J."/>
            <person name="Zhang C."/>
            <person name="Long L."/>
            <person name="Xiao J."/>
        </authorList>
    </citation>
    <scope>NUCLEOTIDE SEQUENCE [LARGE SCALE GENOMIC DNA]</scope>
    <source>
        <strain evidence="3 4">SCSIO 10429</strain>
    </source>
</reference>
<proteinExistence type="predicted"/>
<feature type="compositionally biased region" description="Basic residues" evidence="1">
    <location>
        <begin position="56"/>
        <end position="66"/>
    </location>
</feature>
<feature type="compositionally biased region" description="Polar residues" evidence="1">
    <location>
        <begin position="37"/>
        <end position="49"/>
    </location>
</feature>
<gene>
    <name evidence="3" type="ORF">AN218_23030</name>
</gene>